<evidence type="ECO:0000313" key="6">
    <source>
        <dbReference type="EMBL" id="CAH1789888.1"/>
    </source>
</evidence>
<evidence type="ECO:0000256" key="5">
    <source>
        <dbReference type="SAM" id="MobiDB-lite"/>
    </source>
</evidence>
<dbReference type="Pfam" id="PF00004">
    <property type="entry name" value="AAA"/>
    <property type="match status" value="1"/>
</dbReference>
<keyword evidence="7" id="KW-1185">Reference proteome</keyword>
<protein>
    <submittedName>
        <fullName evidence="6">Uncharacterized protein</fullName>
    </submittedName>
</protein>
<keyword evidence="3 4" id="KW-0067">ATP-binding</keyword>
<comment type="similarity">
    <text evidence="1 4">Belongs to the AAA ATPase family.</text>
</comment>
<dbReference type="GO" id="GO:0007033">
    <property type="term" value="P:vacuole organization"/>
    <property type="evidence" value="ECO:0007669"/>
    <property type="project" value="TreeGrafter"/>
</dbReference>
<evidence type="ECO:0000256" key="3">
    <source>
        <dbReference type="ARBA" id="ARBA00022840"/>
    </source>
</evidence>
<dbReference type="Proteomes" id="UP000749559">
    <property type="component" value="Unassembled WGS sequence"/>
</dbReference>
<dbReference type="EMBL" id="CAIIXF020000007">
    <property type="protein sequence ID" value="CAH1789888.1"/>
    <property type="molecule type" value="Genomic_DNA"/>
</dbReference>
<reference evidence="6" key="1">
    <citation type="submission" date="2022-03" db="EMBL/GenBank/DDBJ databases">
        <authorList>
            <person name="Martin C."/>
        </authorList>
    </citation>
    <scope>NUCLEOTIDE SEQUENCE</scope>
</reference>
<keyword evidence="2 4" id="KW-0547">Nucleotide-binding</keyword>
<dbReference type="InterPro" id="IPR027417">
    <property type="entry name" value="P-loop_NTPase"/>
</dbReference>
<evidence type="ECO:0000313" key="7">
    <source>
        <dbReference type="Proteomes" id="UP000749559"/>
    </source>
</evidence>
<dbReference type="PANTHER" id="PTHR23074">
    <property type="entry name" value="AAA DOMAIN-CONTAINING"/>
    <property type="match status" value="1"/>
</dbReference>
<comment type="caution">
    <text evidence="6">The sequence shown here is derived from an EMBL/GenBank/DDBJ whole genome shotgun (WGS) entry which is preliminary data.</text>
</comment>
<dbReference type="PROSITE" id="PS00674">
    <property type="entry name" value="AAA"/>
    <property type="match status" value="1"/>
</dbReference>
<organism evidence="6 7">
    <name type="scientific">Owenia fusiformis</name>
    <name type="common">Polychaete worm</name>
    <dbReference type="NCBI Taxonomy" id="6347"/>
    <lineage>
        <taxon>Eukaryota</taxon>
        <taxon>Metazoa</taxon>
        <taxon>Spiralia</taxon>
        <taxon>Lophotrochozoa</taxon>
        <taxon>Annelida</taxon>
        <taxon>Polychaeta</taxon>
        <taxon>Sedentaria</taxon>
        <taxon>Canalipalpata</taxon>
        <taxon>Sabellida</taxon>
        <taxon>Oweniida</taxon>
        <taxon>Oweniidae</taxon>
        <taxon>Owenia</taxon>
    </lineage>
</organism>
<dbReference type="PANTHER" id="PTHR23074:SF72">
    <property type="entry name" value="VACUOLAR PROTEIN SORTING-ASSOCIATED PROTEIN 4B"/>
    <property type="match status" value="1"/>
</dbReference>
<dbReference type="AlphaFoldDB" id="A0A8J1TS92"/>
<dbReference type="GO" id="GO:0005524">
    <property type="term" value="F:ATP binding"/>
    <property type="evidence" value="ECO:0007669"/>
    <property type="project" value="UniProtKB-KW"/>
</dbReference>
<sequence length="435" mass="48777">MAQQTNHDLLQMYEDAAECLKGAATESQKSNNVHITKMLINCQNCARLIANIIKEETNRKRLEALRELHLMVAHHQEILSAKIMQLDSGQPLSIGPPTGSQNDTGKDGGDKQTVARKSAIEDTIVTKGKITFSDVAGLNDAKQALKEAIIMPLEFPQLFTGGRKPWKRILLYGPPGTGKSRLAQAVSSEINSTFYCVSSSDLVSSWVGESEKLIKELFSHAKSQAGRSVIFIDEIDSVCRKRSSSEEEYTRRIKTELLKQMEGVDNQNADDHIFLLCATNCPWELDSAFLRRFQKRIYIPLPDRAARISLMKIHTKDNDVPLSPDEWLTLGDATEGYSGSDLATLTLDAMFQPIRDLNNAEYWHKLQGGNYVPCSEHIPGGVKARMQDLPHDKVEPRDIDVADFLQSLKQHRHTVTTEELKQFESFTNNFGQHGK</sequence>
<feature type="region of interest" description="Disordered" evidence="5">
    <location>
        <begin position="90"/>
        <end position="113"/>
    </location>
</feature>
<dbReference type="SMART" id="SM00382">
    <property type="entry name" value="AAA"/>
    <property type="match status" value="1"/>
</dbReference>
<evidence type="ECO:0000256" key="2">
    <source>
        <dbReference type="ARBA" id="ARBA00022741"/>
    </source>
</evidence>
<evidence type="ECO:0000256" key="4">
    <source>
        <dbReference type="RuleBase" id="RU003651"/>
    </source>
</evidence>
<dbReference type="GO" id="GO:0016197">
    <property type="term" value="P:endosomal transport"/>
    <property type="evidence" value="ECO:0007669"/>
    <property type="project" value="TreeGrafter"/>
</dbReference>
<dbReference type="Pfam" id="PF09336">
    <property type="entry name" value="Vps4_C"/>
    <property type="match status" value="1"/>
</dbReference>
<dbReference type="Gene3D" id="1.10.8.60">
    <property type="match status" value="1"/>
</dbReference>
<dbReference type="InterPro" id="IPR003593">
    <property type="entry name" value="AAA+_ATPase"/>
</dbReference>
<dbReference type="FunFam" id="3.40.50.300:FF:001003">
    <property type="entry name" value="Vacuolar protein sorting-associated protein 4"/>
    <property type="match status" value="1"/>
</dbReference>
<dbReference type="Gene3D" id="3.40.50.300">
    <property type="entry name" value="P-loop containing nucleotide triphosphate hydrolases"/>
    <property type="match status" value="1"/>
</dbReference>
<evidence type="ECO:0000256" key="1">
    <source>
        <dbReference type="ARBA" id="ARBA00006914"/>
    </source>
</evidence>
<dbReference type="SUPFAM" id="SSF52540">
    <property type="entry name" value="P-loop containing nucleoside triphosphate hydrolases"/>
    <property type="match status" value="1"/>
</dbReference>
<dbReference type="OrthoDB" id="5334845at2759"/>
<name>A0A8J1TS92_OWEFU</name>
<dbReference type="GO" id="GO:0016887">
    <property type="term" value="F:ATP hydrolysis activity"/>
    <property type="evidence" value="ECO:0007669"/>
    <property type="project" value="InterPro"/>
</dbReference>
<proteinExistence type="inferred from homology"/>
<dbReference type="InterPro" id="IPR003959">
    <property type="entry name" value="ATPase_AAA_core"/>
</dbReference>
<dbReference type="InterPro" id="IPR003960">
    <property type="entry name" value="ATPase_AAA_CS"/>
</dbReference>
<dbReference type="InterPro" id="IPR050304">
    <property type="entry name" value="MT-severing_AAA_ATPase"/>
</dbReference>
<dbReference type="InterPro" id="IPR015415">
    <property type="entry name" value="Spast_Vps4_C"/>
</dbReference>
<accession>A0A8J1TS92</accession>
<gene>
    <name evidence="6" type="ORF">OFUS_LOCUS15172</name>
</gene>